<protein>
    <submittedName>
        <fullName evidence="1">Uncharacterized protein</fullName>
    </submittedName>
</protein>
<accession>A0A0B5AQ92</accession>
<organism evidence="1 2">
    <name type="scientific">Jeotgalibacillus malaysiensis</name>
    <dbReference type="NCBI Taxonomy" id="1508404"/>
    <lineage>
        <taxon>Bacteria</taxon>
        <taxon>Bacillati</taxon>
        <taxon>Bacillota</taxon>
        <taxon>Bacilli</taxon>
        <taxon>Bacillales</taxon>
        <taxon>Caryophanaceae</taxon>
        <taxon>Jeotgalibacillus</taxon>
    </lineage>
</organism>
<dbReference type="STRING" id="1508404.JMA_30830"/>
<keyword evidence="2" id="KW-1185">Reference proteome</keyword>
<dbReference type="AlphaFoldDB" id="A0A0B5AQ92"/>
<dbReference type="OrthoDB" id="3286086at2"/>
<name>A0A0B5AQ92_9BACL</name>
<dbReference type="EMBL" id="CP009416">
    <property type="protein sequence ID" value="AJD92400.1"/>
    <property type="molecule type" value="Genomic_DNA"/>
</dbReference>
<dbReference type="Proteomes" id="UP000031449">
    <property type="component" value="Chromosome"/>
</dbReference>
<dbReference type="KEGG" id="jeo:JMA_30830"/>
<sequence>MNILNKHLTKDQKIAINLYISRDAREVDRAFHAFRQGEGSHEAVIHALEAYQNRDGGFGHAIEPDRRMVDSSVIDTTVALQYVMQLPISTRHTMIVKALNYLEKQYNGEKKLFPIVPEIVNHVPRAPWWTVNEAGETGFEKTPGNPSAEILGYFQRCQPGSVFTAKLETDVINRLHEITEWDMHEIQCFYRLAELTPKAELKEEIIHKIKELVQFTKSPEEWSGYGLQPLQIITNTQSPLYNQFEDLAEENARWTAEQLHTKGYWNPSWEWGQYPVEWEQSKKEWQSYLTVNACHPPQYLVRG</sequence>
<dbReference type="BioCyc" id="JESP1508404:G14D9-12364-MONOMER"/>
<dbReference type="SUPFAM" id="SSF48239">
    <property type="entry name" value="Terpenoid cyclases/Protein prenyltransferases"/>
    <property type="match status" value="1"/>
</dbReference>
<dbReference type="InterPro" id="IPR008930">
    <property type="entry name" value="Terpenoid_cyclase/PrenylTrfase"/>
</dbReference>
<proteinExistence type="predicted"/>
<evidence type="ECO:0000313" key="1">
    <source>
        <dbReference type="EMBL" id="AJD92400.1"/>
    </source>
</evidence>
<dbReference type="HOGENOM" id="CLU_051344_0_0_9"/>
<gene>
    <name evidence="1" type="ORF">JMA_30830</name>
</gene>
<evidence type="ECO:0000313" key="2">
    <source>
        <dbReference type="Proteomes" id="UP000031449"/>
    </source>
</evidence>
<reference evidence="1 2" key="1">
    <citation type="submission" date="2014-08" db="EMBL/GenBank/DDBJ databases">
        <title>Complete genome of a marine bacteria Jeotgalibacillus malaysiensis.</title>
        <authorList>
            <person name="Yaakop A.S."/>
            <person name="Chan K.-G."/>
            <person name="Goh K.M."/>
        </authorList>
    </citation>
    <scope>NUCLEOTIDE SEQUENCE [LARGE SCALE GENOMIC DNA]</scope>
    <source>
        <strain evidence="1 2">D5</strain>
    </source>
</reference>